<reference evidence="1" key="1">
    <citation type="journal article" date="2015" name="Nature">
        <title>Complex archaea that bridge the gap between prokaryotes and eukaryotes.</title>
        <authorList>
            <person name="Spang A."/>
            <person name="Saw J.H."/>
            <person name="Jorgensen S.L."/>
            <person name="Zaremba-Niedzwiedzka K."/>
            <person name="Martijn J."/>
            <person name="Lind A.E."/>
            <person name="van Eijk R."/>
            <person name="Schleper C."/>
            <person name="Guy L."/>
            <person name="Ettema T.J."/>
        </authorList>
    </citation>
    <scope>NUCLEOTIDE SEQUENCE</scope>
</reference>
<feature type="non-terminal residue" evidence="1">
    <location>
        <position position="1"/>
    </location>
</feature>
<accession>A0A0F9K6G4</accession>
<organism evidence="1">
    <name type="scientific">marine sediment metagenome</name>
    <dbReference type="NCBI Taxonomy" id="412755"/>
    <lineage>
        <taxon>unclassified sequences</taxon>
        <taxon>metagenomes</taxon>
        <taxon>ecological metagenomes</taxon>
    </lineage>
</organism>
<dbReference type="AlphaFoldDB" id="A0A0F9K6G4"/>
<sequence length="54" mass="6466">IKLKENIIHLVKYLFPEEIENKILNNPETIKLKVRSKYLMVNRTTGETNYIFNT</sequence>
<dbReference type="EMBL" id="LAZR01014403">
    <property type="protein sequence ID" value="KKM17653.1"/>
    <property type="molecule type" value="Genomic_DNA"/>
</dbReference>
<name>A0A0F9K6G4_9ZZZZ</name>
<proteinExistence type="predicted"/>
<gene>
    <name evidence="1" type="ORF">LCGC14_1673640</name>
</gene>
<comment type="caution">
    <text evidence="1">The sequence shown here is derived from an EMBL/GenBank/DDBJ whole genome shotgun (WGS) entry which is preliminary data.</text>
</comment>
<protein>
    <submittedName>
        <fullName evidence="1">Uncharacterized protein</fullName>
    </submittedName>
</protein>
<evidence type="ECO:0000313" key="1">
    <source>
        <dbReference type="EMBL" id="KKM17653.1"/>
    </source>
</evidence>